<dbReference type="Proteomes" id="UP001632037">
    <property type="component" value="Unassembled WGS sequence"/>
</dbReference>
<reference evidence="2 3" key="1">
    <citation type="submission" date="2024-09" db="EMBL/GenBank/DDBJ databases">
        <title>Genome sequencing and assembly of Phytophthora oleae, isolate VK10A, causative agent of rot of olive drupes.</title>
        <authorList>
            <person name="Conti Taguali S."/>
            <person name="Riolo M."/>
            <person name="La Spada F."/>
            <person name="Cacciola S.O."/>
            <person name="Dionisio G."/>
        </authorList>
    </citation>
    <scope>NUCLEOTIDE SEQUENCE [LARGE SCALE GENOMIC DNA]</scope>
    <source>
        <strain evidence="2 3">VK10A</strain>
    </source>
</reference>
<comment type="caution">
    <text evidence="2">The sequence shown here is derived from an EMBL/GenBank/DDBJ whole genome shotgun (WGS) entry which is preliminary data.</text>
</comment>
<gene>
    <name evidence="2" type="ORF">V7S43_017137</name>
</gene>
<accession>A0ABD3EUS6</accession>
<organism evidence="2 3">
    <name type="scientific">Phytophthora oleae</name>
    <dbReference type="NCBI Taxonomy" id="2107226"/>
    <lineage>
        <taxon>Eukaryota</taxon>
        <taxon>Sar</taxon>
        <taxon>Stramenopiles</taxon>
        <taxon>Oomycota</taxon>
        <taxon>Peronosporomycetes</taxon>
        <taxon>Peronosporales</taxon>
        <taxon>Peronosporaceae</taxon>
        <taxon>Phytophthora</taxon>
    </lineage>
</organism>
<evidence type="ECO:0000313" key="3">
    <source>
        <dbReference type="Proteomes" id="UP001632037"/>
    </source>
</evidence>
<dbReference type="EMBL" id="JBIMZQ010000059">
    <property type="protein sequence ID" value="KAL3657931.1"/>
    <property type="molecule type" value="Genomic_DNA"/>
</dbReference>
<evidence type="ECO:0000313" key="2">
    <source>
        <dbReference type="EMBL" id="KAL3657931.1"/>
    </source>
</evidence>
<dbReference type="AlphaFoldDB" id="A0ABD3EUS6"/>
<feature type="compositionally biased region" description="Polar residues" evidence="1">
    <location>
        <begin position="1"/>
        <end position="15"/>
    </location>
</feature>
<sequence>MSYQQASSPRNSTQRKGTDSCFRQCIRDQSHYDQGPTDDGPKRTLAVEYWERTDECLERKWAHMEMVDELYEAREDLILATTLNNEETVLEPNMFPYKTPKGIEHWTLWSRYELDDADVEEFVCRWLRENAPQVESWNYDENLSRSIDVFHVHVYLKGPTEQGYKHGGMEK</sequence>
<name>A0ABD3EUS6_9STRA</name>
<proteinExistence type="predicted"/>
<evidence type="ECO:0000256" key="1">
    <source>
        <dbReference type="SAM" id="MobiDB-lite"/>
    </source>
</evidence>
<protein>
    <submittedName>
        <fullName evidence="2">Uncharacterized protein</fullName>
    </submittedName>
</protein>
<feature type="region of interest" description="Disordered" evidence="1">
    <location>
        <begin position="1"/>
        <end position="20"/>
    </location>
</feature>
<keyword evidence="3" id="KW-1185">Reference proteome</keyword>